<dbReference type="RefSeq" id="WP_012318172.1">
    <property type="nucleotide sequence ID" value="NZ_MLCA01000010.1"/>
</dbReference>
<evidence type="ECO:0000313" key="1">
    <source>
        <dbReference type="EMBL" id="MEE7493047.1"/>
    </source>
</evidence>
<evidence type="ECO:0000313" key="2">
    <source>
        <dbReference type="Proteomes" id="UP001355206"/>
    </source>
</evidence>
<gene>
    <name evidence="1" type="ORF">MOTC310_22305</name>
</gene>
<accession>A0ABU7TT80</accession>
<protein>
    <submittedName>
        <fullName evidence="1">Uncharacterized protein</fullName>
    </submittedName>
</protein>
<keyword evidence="2" id="KW-1185">Reference proteome</keyword>
<sequence>MPDLRWTEGPVHCTDLVDGTGKVFGYVGPCAAGTRGYVVQSGSEWPPRPAAFADHPAAAAARAWVEAAVSARAFRPVRILREDVAREDGAPEA</sequence>
<comment type="caution">
    <text evidence="1">The sequence shown here is derived from an EMBL/GenBank/DDBJ whole genome shotgun (WGS) entry which is preliminary data.</text>
</comment>
<reference evidence="1 2" key="1">
    <citation type="journal article" date="2012" name="Genet. Mol. Biol.">
        <title>Analysis of 16S rRNA and mxaF genes revealing insights into Methylobacterium niche-specific plant association.</title>
        <authorList>
            <person name="Dourado M.N."/>
            <person name="Andreote F.D."/>
            <person name="Dini-Andreote F."/>
            <person name="Conti R."/>
            <person name="Araujo J.M."/>
            <person name="Araujo W.L."/>
        </authorList>
    </citation>
    <scope>NUCLEOTIDE SEQUENCE [LARGE SCALE GENOMIC DNA]</scope>
    <source>
        <strain evidence="1 2">TC3-10</strain>
    </source>
</reference>
<name>A0ABU7TT80_9HYPH</name>
<dbReference type="Proteomes" id="UP001355206">
    <property type="component" value="Unassembled WGS sequence"/>
</dbReference>
<organism evidence="1 2">
    <name type="scientific">Methylobacterium oryzae</name>
    <dbReference type="NCBI Taxonomy" id="334852"/>
    <lineage>
        <taxon>Bacteria</taxon>
        <taxon>Pseudomonadati</taxon>
        <taxon>Pseudomonadota</taxon>
        <taxon>Alphaproteobacteria</taxon>
        <taxon>Hyphomicrobiales</taxon>
        <taxon>Methylobacteriaceae</taxon>
        <taxon>Methylobacterium</taxon>
    </lineage>
</organism>
<dbReference type="GeneID" id="6137193"/>
<dbReference type="EMBL" id="MLCA01000010">
    <property type="protein sequence ID" value="MEE7493047.1"/>
    <property type="molecule type" value="Genomic_DNA"/>
</dbReference>
<proteinExistence type="predicted"/>